<comment type="caution">
    <text evidence="1">The sequence shown here is derived from an EMBL/GenBank/DDBJ whole genome shotgun (WGS) entry which is preliminary data.</text>
</comment>
<dbReference type="Proteomes" id="UP000664844">
    <property type="component" value="Unassembled WGS sequence"/>
</dbReference>
<gene>
    <name evidence="1" type="ORF">J0895_00635</name>
</gene>
<evidence type="ECO:0000313" key="2">
    <source>
        <dbReference type="Proteomes" id="UP000664844"/>
    </source>
</evidence>
<reference evidence="1 2" key="1">
    <citation type="submission" date="2021-03" db="EMBL/GenBank/DDBJ databases">
        <title>Metabolic Capacity of the Antarctic Cyanobacterium Phormidium pseudopriestleyi that Sustains Oxygenic Photosynthesis in the Presence of Hydrogen Sulfide.</title>
        <authorList>
            <person name="Lumian J.E."/>
            <person name="Jungblut A.D."/>
            <person name="Dillon M.L."/>
            <person name="Hawes I."/>
            <person name="Doran P.T."/>
            <person name="Mackey T.J."/>
            <person name="Dick G.J."/>
            <person name="Grettenberger C.L."/>
            <person name="Sumner D.Y."/>
        </authorList>
    </citation>
    <scope>NUCLEOTIDE SEQUENCE [LARGE SCALE GENOMIC DNA]</scope>
    <source>
        <strain evidence="1 2">FRX01</strain>
    </source>
</reference>
<keyword evidence="2" id="KW-1185">Reference proteome</keyword>
<proteinExistence type="predicted"/>
<organism evidence="1 2">
    <name type="scientific">Phormidium pseudopriestleyi FRX01</name>
    <dbReference type="NCBI Taxonomy" id="1759528"/>
    <lineage>
        <taxon>Bacteria</taxon>
        <taxon>Bacillati</taxon>
        <taxon>Cyanobacteriota</taxon>
        <taxon>Cyanophyceae</taxon>
        <taxon>Oscillatoriophycideae</taxon>
        <taxon>Oscillatoriales</taxon>
        <taxon>Oscillatoriaceae</taxon>
        <taxon>Phormidium</taxon>
    </lineage>
</organism>
<evidence type="ECO:0000313" key="1">
    <source>
        <dbReference type="EMBL" id="MBO0347637.1"/>
    </source>
</evidence>
<protein>
    <submittedName>
        <fullName evidence="1">Uncharacterized protein</fullName>
    </submittedName>
</protein>
<dbReference type="EMBL" id="JAFLQW010000017">
    <property type="protein sequence ID" value="MBO0347637.1"/>
    <property type="molecule type" value="Genomic_DNA"/>
</dbReference>
<dbReference type="RefSeq" id="WP_207086215.1">
    <property type="nucleotide sequence ID" value="NZ_JAFLQW010000017.1"/>
</dbReference>
<name>A0ABS3FMK0_9CYAN</name>
<accession>A0ABS3FMK0</accession>
<sequence length="78" mass="8506">MLVSVHIRQARGKEQLNGAIAEGHVATLAPDYPTRVNLITPVHCSFEQTIGNEWFVGKASWLLAGCTHQSDVNHPDNG</sequence>